<keyword evidence="1" id="KW-1133">Transmembrane helix</keyword>
<keyword evidence="1" id="KW-0472">Membrane</keyword>
<gene>
    <name evidence="2" type="ORF">C8D95_103351</name>
</gene>
<feature type="transmembrane region" description="Helical" evidence="1">
    <location>
        <begin position="26"/>
        <end position="44"/>
    </location>
</feature>
<sequence>MARPGDPKFLARAGYRRRRMADAARLVPLIGAVLMLVPVLWPGTETRTSGAMIYVFVTWAGLIAVIGAMSRPLGRMMRDPDPGAEPAPAGDED</sequence>
<organism evidence="2 3">
    <name type="scientific">Silicimonas algicola</name>
    <dbReference type="NCBI Taxonomy" id="1826607"/>
    <lineage>
        <taxon>Bacteria</taxon>
        <taxon>Pseudomonadati</taxon>
        <taxon>Pseudomonadota</taxon>
        <taxon>Alphaproteobacteria</taxon>
        <taxon>Rhodobacterales</taxon>
        <taxon>Paracoccaceae</taxon>
    </lineage>
</organism>
<keyword evidence="1" id="KW-0812">Transmembrane</keyword>
<feature type="transmembrane region" description="Helical" evidence="1">
    <location>
        <begin position="50"/>
        <end position="69"/>
    </location>
</feature>
<accession>A0A316G960</accession>
<evidence type="ECO:0000313" key="2">
    <source>
        <dbReference type="EMBL" id="PWK57113.1"/>
    </source>
</evidence>
<protein>
    <submittedName>
        <fullName evidence="2">Uncharacterized protein</fullName>
    </submittedName>
</protein>
<dbReference type="Proteomes" id="UP000245390">
    <property type="component" value="Unassembled WGS sequence"/>
</dbReference>
<proteinExistence type="predicted"/>
<evidence type="ECO:0000256" key="1">
    <source>
        <dbReference type="SAM" id="Phobius"/>
    </source>
</evidence>
<name>A0A316G960_9RHOB</name>
<keyword evidence="3" id="KW-1185">Reference proteome</keyword>
<evidence type="ECO:0000313" key="3">
    <source>
        <dbReference type="Proteomes" id="UP000245390"/>
    </source>
</evidence>
<reference evidence="2 3" key="1">
    <citation type="submission" date="2018-05" db="EMBL/GenBank/DDBJ databases">
        <title>Genomic Encyclopedia of Type Strains, Phase IV (KMG-IV): sequencing the most valuable type-strain genomes for metagenomic binning, comparative biology and taxonomic classification.</title>
        <authorList>
            <person name="Goeker M."/>
        </authorList>
    </citation>
    <scope>NUCLEOTIDE SEQUENCE [LARGE SCALE GENOMIC DNA]</scope>
    <source>
        <strain evidence="2 3">DSM 103371</strain>
    </source>
</reference>
<dbReference type="OrthoDB" id="7871801at2"/>
<dbReference type="EMBL" id="QGGV01000003">
    <property type="protein sequence ID" value="PWK57113.1"/>
    <property type="molecule type" value="Genomic_DNA"/>
</dbReference>
<dbReference type="AlphaFoldDB" id="A0A316G960"/>
<dbReference type="RefSeq" id="WP_109758860.1">
    <property type="nucleotide sequence ID" value="NZ_CP034588.1"/>
</dbReference>
<comment type="caution">
    <text evidence="2">The sequence shown here is derived from an EMBL/GenBank/DDBJ whole genome shotgun (WGS) entry which is preliminary data.</text>
</comment>
<dbReference type="KEGG" id="salo:EF888_09965"/>